<accession>A0A9Q1C065</accession>
<dbReference type="Proteomes" id="UP001152320">
    <property type="component" value="Chromosome 9"/>
</dbReference>
<dbReference type="OrthoDB" id="6128308at2759"/>
<protein>
    <recommendedName>
        <fullName evidence="3">Reverse transcriptase domain-containing protein</fullName>
    </recommendedName>
</protein>
<dbReference type="PANTHER" id="PTHR21301:SF10">
    <property type="entry name" value="REVERSE TRANSCRIPTASE DOMAIN-CONTAINING PROTEIN"/>
    <property type="match status" value="1"/>
</dbReference>
<keyword evidence="2" id="KW-1185">Reference proteome</keyword>
<sequence>MGTRMAPSYANLFMAEFERNLLHSSYHKPSFYVRFIDDIFFIWEKGPDELQNFFQLPNGLHPTIKFTMESSCNNIPF</sequence>
<proteinExistence type="predicted"/>
<organism evidence="1 2">
    <name type="scientific">Holothuria leucospilota</name>
    <name type="common">Black long sea cucumber</name>
    <name type="synonym">Mertensiothuria leucospilota</name>
    <dbReference type="NCBI Taxonomy" id="206669"/>
    <lineage>
        <taxon>Eukaryota</taxon>
        <taxon>Metazoa</taxon>
        <taxon>Echinodermata</taxon>
        <taxon>Eleutherozoa</taxon>
        <taxon>Echinozoa</taxon>
        <taxon>Holothuroidea</taxon>
        <taxon>Aspidochirotacea</taxon>
        <taxon>Aspidochirotida</taxon>
        <taxon>Holothuriidae</taxon>
        <taxon>Holothuria</taxon>
    </lineage>
</organism>
<dbReference type="PANTHER" id="PTHR21301">
    <property type="entry name" value="REVERSE TRANSCRIPTASE"/>
    <property type="match status" value="1"/>
</dbReference>
<evidence type="ECO:0000313" key="1">
    <source>
        <dbReference type="EMBL" id="KAJ8035661.1"/>
    </source>
</evidence>
<dbReference type="AlphaFoldDB" id="A0A9Q1C065"/>
<comment type="caution">
    <text evidence="1">The sequence shown here is derived from an EMBL/GenBank/DDBJ whole genome shotgun (WGS) entry which is preliminary data.</text>
</comment>
<evidence type="ECO:0008006" key="3">
    <source>
        <dbReference type="Google" id="ProtNLM"/>
    </source>
</evidence>
<dbReference type="EMBL" id="JAIZAY010000009">
    <property type="protein sequence ID" value="KAJ8035661.1"/>
    <property type="molecule type" value="Genomic_DNA"/>
</dbReference>
<evidence type="ECO:0000313" key="2">
    <source>
        <dbReference type="Proteomes" id="UP001152320"/>
    </source>
</evidence>
<gene>
    <name evidence="1" type="ORF">HOLleu_19406</name>
</gene>
<reference evidence="1" key="1">
    <citation type="submission" date="2021-10" db="EMBL/GenBank/DDBJ databases">
        <title>Tropical sea cucumber genome reveals ecological adaptation and Cuvierian tubules defense mechanism.</title>
        <authorList>
            <person name="Chen T."/>
        </authorList>
    </citation>
    <scope>NUCLEOTIDE SEQUENCE</scope>
    <source>
        <strain evidence="1">Nanhai2018</strain>
        <tissue evidence="1">Muscle</tissue>
    </source>
</reference>
<name>A0A9Q1C065_HOLLE</name>